<evidence type="ECO:0000256" key="1">
    <source>
        <dbReference type="SAM" id="MobiDB-lite"/>
    </source>
</evidence>
<accession>E1ZN75</accession>
<sequence>MQSAVLARSSGLRGLSSNAKPIAGHRLAPQRLIRSAVRAQQGQNEDEPSSRRNLLAGLFAGAGALSAVAAPARADDAAGVASSRMSYSRFLEYLEMGRVKK</sequence>
<evidence type="ECO:0000313" key="3">
    <source>
        <dbReference type="Proteomes" id="UP000008141"/>
    </source>
</evidence>
<dbReference type="Proteomes" id="UP000008141">
    <property type="component" value="Unassembled WGS sequence"/>
</dbReference>
<dbReference type="KEGG" id="cvr:CHLNCDRAFT_138512"/>
<dbReference type="EMBL" id="GL433854">
    <property type="protein sequence ID" value="EFN52822.1"/>
    <property type="molecule type" value="Genomic_DNA"/>
</dbReference>
<protein>
    <submittedName>
        <fullName evidence="2">Uncharacterized protein</fullName>
    </submittedName>
</protein>
<dbReference type="STRING" id="554065.E1ZN75"/>
<keyword evidence="3" id="KW-1185">Reference proteome</keyword>
<reference evidence="2 3" key="1">
    <citation type="journal article" date="2010" name="Plant Cell">
        <title>The Chlorella variabilis NC64A genome reveals adaptation to photosymbiosis, coevolution with viruses, and cryptic sex.</title>
        <authorList>
            <person name="Blanc G."/>
            <person name="Duncan G."/>
            <person name="Agarkova I."/>
            <person name="Borodovsky M."/>
            <person name="Gurnon J."/>
            <person name="Kuo A."/>
            <person name="Lindquist E."/>
            <person name="Lucas S."/>
            <person name="Pangilinan J."/>
            <person name="Polle J."/>
            <person name="Salamov A."/>
            <person name="Terry A."/>
            <person name="Yamada T."/>
            <person name="Dunigan D.D."/>
            <person name="Grigoriev I.V."/>
            <person name="Claverie J.M."/>
            <person name="Van Etten J.L."/>
        </authorList>
    </citation>
    <scope>NUCLEOTIDE SEQUENCE [LARGE SCALE GENOMIC DNA]</scope>
    <source>
        <strain evidence="2 3">NC64A</strain>
    </source>
</reference>
<evidence type="ECO:0000313" key="2">
    <source>
        <dbReference type="EMBL" id="EFN52822.1"/>
    </source>
</evidence>
<gene>
    <name evidence="2" type="ORF">CHLNCDRAFT_138512</name>
</gene>
<feature type="non-terminal residue" evidence="2">
    <location>
        <position position="101"/>
    </location>
</feature>
<dbReference type="RefSeq" id="XP_005844924.1">
    <property type="nucleotide sequence ID" value="XM_005844862.1"/>
</dbReference>
<dbReference type="AlphaFoldDB" id="E1ZN75"/>
<proteinExistence type="predicted"/>
<name>E1ZN75_CHLVA</name>
<feature type="compositionally biased region" description="Low complexity" evidence="1">
    <location>
        <begin position="8"/>
        <end position="17"/>
    </location>
</feature>
<dbReference type="GeneID" id="17352298"/>
<dbReference type="InParanoid" id="E1ZN75"/>
<organism evidence="3">
    <name type="scientific">Chlorella variabilis</name>
    <name type="common">Green alga</name>
    <dbReference type="NCBI Taxonomy" id="554065"/>
    <lineage>
        <taxon>Eukaryota</taxon>
        <taxon>Viridiplantae</taxon>
        <taxon>Chlorophyta</taxon>
        <taxon>core chlorophytes</taxon>
        <taxon>Trebouxiophyceae</taxon>
        <taxon>Chlorellales</taxon>
        <taxon>Chlorellaceae</taxon>
        <taxon>Chlorella clade</taxon>
        <taxon>Chlorella</taxon>
    </lineage>
</organism>
<feature type="region of interest" description="Disordered" evidence="1">
    <location>
        <begin position="1"/>
        <end position="27"/>
    </location>
</feature>